<dbReference type="Pfam" id="PF20920">
    <property type="entry name" value="DAXX_hist_bd"/>
    <property type="match status" value="1"/>
</dbReference>
<reference evidence="12 13" key="1">
    <citation type="submission" date="2020-04" db="EMBL/GenBank/DDBJ databases">
        <authorList>
            <person name="Wallbank WR R."/>
            <person name="Pardo Diaz C."/>
            <person name="Kozak K."/>
            <person name="Martin S."/>
            <person name="Jiggins C."/>
            <person name="Moest M."/>
            <person name="Warren A I."/>
            <person name="Byers J.R.P. K."/>
            <person name="Montejo-Kovacevich G."/>
            <person name="Yen C E."/>
        </authorList>
    </citation>
    <scope>NUCLEOTIDE SEQUENCE [LARGE SCALE GENOMIC DNA]</scope>
</reference>
<evidence type="ECO:0000256" key="7">
    <source>
        <dbReference type="ARBA" id="ARBA00023054"/>
    </source>
</evidence>
<dbReference type="GO" id="GO:0006915">
    <property type="term" value="P:apoptotic process"/>
    <property type="evidence" value="ECO:0007669"/>
    <property type="project" value="UniProtKB-KW"/>
</dbReference>
<organism evidence="12 13">
    <name type="scientific">Arctia plantaginis</name>
    <name type="common">Wood tiger moth</name>
    <name type="synonym">Phalaena plantaginis</name>
    <dbReference type="NCBI Taxonomy" id="874455"/>
    <lineage>
        <taxon>Eukaryota</taxon>
        <taxon>Metazoa</taxon>
        <taxon>Ecdysozoa</taxon>
        <taxon>Arthropoda</taxon>
        <taxon>Hexapoda</taxon>
        <taxon>Insecta</taxon>
        <taxon>Pterygota</taxon>
        <taxon>Neoptera</taxon>
        <taxon>Endopterygota</taxon>
        <taxon>Lepidoptera</taxon>
        <taxon>Glossata</taxon>
        <taxon>Ditrysia</taxon>
        <taxon>Noctuoidea</taxon>
        <taxon>Erebidae</taxon>
        <taxon>Arctiinae</taxon>
        <taxon>Arctia</taxon>
    </lineage>
</organism>
<dbReference type="GO" id="GO:0005737">
    <property type="term" value="C:cytoplasm"/>
    <property type="evidence" value="ECO:0007669"/>
    <property type="project" value="UniProtKB-SubCell"/>
</dbReference>
<dbReference type="Proteomes" id="UP000494256">
    <property type="component" value="Unassembled WGS sequence"/>
</dbReference>
<dbReference type="GO" id="GO:0003713">
    <property type="term" value="F:transcription coactivator activity"/>
    <property type="evidence" value="ECO:0007669"/>
    <property type="project" value="TreeGrafter"/>
</dbReference>
<keyword evidence="4" id="KW-0158">Chromosome</keyword>
<dbReference type="InterPro" id="IPR038298">
    <property type="entry name" value="Daxx_N_sf"/>
</dbReference>
<evidence type="ECO:0000313" key="13">
    <source>
        <dbReference type="Proteomes" id="UP000494256"/>
    </source>
</evidence>
<keyword evidence="9" id="KW-0539">Nucleus</keyword>
<dbReference type="GO" id="GO:0005694">
    <property type="term" value="C:chromosome"/>
    <property type="evidence" value="ECO:0007669"/>
    <property type="project" value="UniProtKB-SubCell"/>
</dbReference>
<keyword evidence="5" id="KW-0963">Cytoplasm</keyword>
<dbReference type="PANTHER" id="PTHR12766:SF7">
    <property type="entry name" value="DEATH DOMAIN-ASSOCIATED PROTEIN 6"/>
    <property type="match status" value="1"/>
</dbReference>
<evidence type="ECO:0000313" key="12">
    <source>
        <dbReference type="EMBL" id="CAB3230141.1"/>
    </source>
</evidence>
<keyword evidence="8" id="KW-0143">Chaperone</keyword>
<gene>
    <name evidence="12" type="ORF">APLA_LOCUS4399</name>
</gene>
<dbReference type="Gene3D" id="1.10.8.810">
    <property type="entry name" value="Daxx helical bundle domain"/>
    <property type="match status" value="1"/>
</dbReference>
<evidence type="ECO:0000256" key="1">
    <source>
        <dbReference type="ARBA" id="ARBA00004123"/>
    </source>
</evidence>
<accession>A0A8S0ZBK0</accession>
<evidence type="ECO:0000256" key="4">
    <source>
        <dbReference type="ARBA" id="ARBA00022454"/>
    </source>
</evidence>
<evidence type="ECO:0000259" key="11">
    <source>
        <dbReference type="Pfam" id="PF20920"/>
    </source>
</evidence>
<dbReference type="GO" id="GO:0016605">
    <property type="term" value="C:PML body"/>
    <property type="evidence" value="ECO:0007669"/>
    <property type="project" value="TreeGrafter"/>
</dbReference>
<keyword evidence="6" id="KW-0053">Apoptosis</keyword>
<evidence type="ECO:0000256" key="9">
    <source>
        <dbReference type="ARBA" id="ARBA00023242"/>
    </source>
</evidence>
<evidence type="ECO:0000256" key="2">
    <source>
        <dbReference type="ARBA" id="ARBA00004286"/>
    </source>
</evidence>
<feature type="region of interest" description="Disordered" evidence="10">
    <location>
        <begin position="535"/>
        <end position="583"/>
    </location>
</feature>
<comment type="subcellular location">
    <subcellularLocation>
        <location evidence="2">Chromosome</location>
    </subcellularLocation>
    <subcellularLocation>
        <location evidence="3">Cytoplasm</location>
    </subcellularLocation>
    <subcellularLocation>
        <location evidence="1">Nucleus</location>
    </subcellularLocation>
</comment>
<comment type="caution">
    <text evidence="12">The sequence shown here is derived from an EMBL/GenBank/DDBJ whole genome shotgun (WGS) entry which is preliminary data.</text>
</comment>
<feature type="compositionally biased region" description="Basic residues" evidence="10">
    <location>
        <begin position="174"/>
        <end position="184"/>
    </location>
</feature>
<dbReference type="GO" id="GO:0003714">
    <property type="term" value="F:transcription corepressor activity"/>
    <property type="evidence" value="ECO:0007669"/>
    <property type="project" value="TreeGrafter"/>
</dbReference>
<dbReference type="Gene3D" id="1.20.58.2170">
    <property type="match status" value="1"/>
</dbReference>
<sequence>MNVSPDVIEDDDVVMVINDDTKSSGLKQDASTTVDTITLDEEPTPTNESTVTNSDKESSFARLLKNNSLMNKIVHQCLNMANNTGMSRVINKTLLPSYADTNTKFKESEQFTELLKSSLKKLRNDPDYKFLHLKTLCEDLKSGRCRKKVPFVTLSKELKGENRKRSFPQPSEKNRRRSPRKRYNTRAAKSICKESDIINLDNSDDDDEIREINEVDGENDDIMIVDETTNSDVGSEQSNKENSNDVEETNKTPNTKAPSEGLVPKNNSTGSKISHCDLLVPKKAVKPDQYSRDYNRCFAIEQQILLYQEKILQLEEAEVESNCLSSPYLLCDKYKAKIVQLYKKLCKITGNGDGNLLKQRVVRLQVVEGHPPGPVKRLERFLNNTIDETGVVPLPDLHDVVRCVTQSNIVDRLGWSKQEIMKEAIALFTQCCHALRKSRQRREYKDLMSLVRDKSLDDYDPAKEDPHLCAKLKENKIIAKANENEILERYVKMEYMPKCSQTLTPSLGNMSRLKDAEYTDTESDGDLDLTLSKKNETHEFRSQVRPDHEKAQETATRSIETSSNIHESKICNTKHKNELPSSTEKVQDNVVNINRVQDAIDTILKKALTAITVTDSIPSAQPKINMINNTTRDTTNITAQNLVKSIKSNTTTTHTISEITTNCLPNQTSTTSQNVTSTIVQKSSNTVTQTQRRHSLSNTIQKIGSSNMYVVSYQSNDNSEQNGLCSDVKLEKRDDLKAIEMNPDTSEKPDVRVKTEDVTIKQEPIDINSLLHSLGDNYISTIFDIEDPFLVVEISSDSSDDEL</sequence>
<dbReference type="GO" id="GO:0050681">
    <property type="term" value="F:nuclear androgen receptor binding"/>
    <property type="evidence" value="ECO:0007669"/>
    <property type="project" value="TreeGrafter"/>
</dbReference>
<feature type="compositionally biased region" description="Basic and acidic residues" evidence="10">
    <location>
        <begin position="535"/>
        <end position="552"/>
    </location>
</feature>
<feature type="domain" description="Daxx histone-binding" evidence="11">
    <location>
        <begin position="408"/>
        <end position="492"/>
    </location>
</feature>
<feature type="region of interest" description="Disordered" evidence="10">
    <location>
        <begin position="212"/>
        <end position="269"/>
    </location>
</feature>
<feature type="compositionally biased region" description="Acidic residues" evidence="10">
    <location>
        <begin position="212"/>
        <end position="224"/>
    </location>
</feature>
<name>A0A8S0ZBK0_ARCPL</name>
<evidence type="ECO:0000256" key="5">
    <source>
        <dbReference type="ARBA" id="ARBA00022490"/>
    </source>
</evidence>
<dbReference type="InterPro" id="IPR046378">
    <property type="entry name" value="DAXX_histone-bd"/>
</dbReference>
<evidence type="ECO:0000256" key="10">
    <source>
        <dbReference type="SAM" id="MobiDB-lite"/>
    </source>
</evidence>
<protein>
    <recommendedName>
        <fullName evidence="11">Daxx histone-binding domain-containing protein</fullName>
    </recommendedName>
</protein>
<dbReference type="GO" id="GO:0042393">
    <property type="term" value="F:histone binding"/>
    <property type="evidence" value="ECO:0007669"/>
    <property type="project" value="InterPro"/>
</dbReference>
<dbReference type="OrthoDB" id="8188268at2759"/>
<evidence type="ECO:0000256" key="3">
    <source>
        <dbReference type="ARBA" id="ARBA00004496"/>
    </source>
</evidence>
<evidence type="ECO:0000256" key="8">
    <source>
        <dbReference type="ARBA" id="ARBA00023186"/>
    </source>
</evidence>
<feature type="region of interest" description="Disordered" evidence="10">
    <location>
        <begin position="160"/>
        <end position="188"/>
    </location>
</feature>
<evidence type="ECO:0000256" key="6">
    <source>
        <dbReference type="ARBA" id="ARBA00022703"/>
    </source>
</evidence>
<dbReference type="EMBL" id="CADEBD010000287">
    <property type="protein sequence ID" value="CAB3230141.1"/>
    <property type="molecule type" value="Genomic_DNA"/>
</dbReference>
<proteinExistence type="predicted"/>
<feature type="compositionally biased region" description="Polar residues" evidence="10">
    <location>
        <begin position="227"/>
        <end position="237"/>
    </location>
</feature>
<keyword evidence="7" id="KW-0175">Coiled coil</keyword>
<dbReference type="AlphaFoldDB" id="A0A8S0ZBK0"/>
<feature type="compositionally biased region" description="Polar residues" evidence="10">
    <location>
        <begin position="553"/>
        <end position="565"/>
    </location>
</feature>
<dbReference type="PANTHER" id="PTHR12766">
    <property type="entry name" value="DEATH DOMAIN-ASSOCIATED PROTEIN 6 DAXX"/>
    <property type="match status" value="1"/>
</dbReference>
<dbReference type="InterPro" id="IPR046426">
    <property type="entry name" value="DAXX_histone-bd_sf"/>
</dbReference>